<dbReference type="InParanoid" id="Q5JF56"/>
<dbReference type="KEGG" id="tko:TK0575"/>
<keyword evidence="2" id="KW-1133">Transmembrane helix</keyword>
<name>Q5JF56_THEKO</name>
<keyword evidence="2" id="KW-0472">Membrane</keyword>
<sequence length="197" mass="21589">MGQKPNMAHKNSGSHKRERPERRRKTRVHLYLDEEVVGGLREAGYSLSALVNKLLREHLEKVTRMEAIIWRMAGPAGFEPATSGLEGRRPILLGYGPSGENLRGALIKVTVGGNKRREGSHFLLLRRSGTTARPTRAAGPQVLLPSDDVCLAVVVLAAFEVLVMVISLVAVALFPWKSSATISILYLPSSRPGSWTM</sequence>
<reference evidence="3 4" key="1">
    <citation type="journal article" date="2005" name="Genome Res.">
        <title>Complete genome sequence of the hyperthermophilic archaeon Thermococcus kodakaraensis KOD1 and comparison with Pyrococcus genomes.</title>
        <authorList>
            <person name="Fukui T."/>
            <person name="Atomi H."/>
            <person name="Kanai T."/>
            <person name="Matsumi R."/>
            <person name="Fujiwara S."/>
            <person name="Imanaka T."/>
        </authorList>
    </citation>
    <scope>NUCLEOTIDE SEQUENCE [LARGE SCALE GENOMIC DNA]</scope>
    <source>
        <strain evidence="4">ATCC BAA-918 / JCM 12380 / KOD1</strain>
    </source>
</reference>
<accession>Q5JF56</accession>
<dbReference type="Proteomes" id="UP000000536">
    <property type="component" value="Chromosome"/>
</dbReference>
<dbReference type="AntiFam" id="ANF00014">
    <property type="entry name" value="tRNA translation"/>
</dbReference>
<dbReference type="AlphaFoldDB" id="Q5JF56"/>
<protein>
    <submittedName>
        <fullName evidence="3">Predicted integrase, N-fragment</fullName>
    </submittedName>
</protein>
<evidence type="ECO:0000313" key="4">
    <source>
        <dbReference type="Proteomes" id="UP000000536"/>
    </source>
</evidence>
<evidence type="ECO:0000256" key="1">
    <source>
        <dbReference type="SAM" id="MobiDB-lite"/>
    </source>
</evidence>
<dbReference type="HOGENOM" id="CLU_1381482_0_0_2"/>
<evidence type="ECO:0000313" key="3">
    <source>
        <dbReference type="EMBL" id="BAD84764.1"/>
    </source>
</evidence>
<organism evidence="3 4">
    <name type="scientific">Thermococcus kodakarensis (strain ATCC BAA-918 / JCM 12380 / KOD1)</name>
    <name type="common">Pyrococcus kodakaraensis (strain KOD1)</name>
    <dbReference type="NCBI Taxonomy" id="69014"/>
    <lineage>
        <taxon>Archaea</taxon>
        <taxon>Methanobacteriati</taxon>
        <taxon>Methanobacteriota</taxon>
        <taxon>Thermococci</taxon>
        <taxon>Thermococcales</taxon>
        <taxon>Thermococcaceae</taxon>
        <taxon>Thermococcus</taxon>
    </lineage>
</organism>
<proteinExistence type="predicted"/>
<feature type="compositionally biased region" description="Basic residues" evidence="1">
    <location>
        <begin position="12"/>
        <end position="25"/>
    </location>
</feature>
<dbReference type="EMBL" id="AP006878">
    <property type="protein sequence ID" value="BAD84764.1"/>
    <property type="molecule type" value="Genomic_DNA"/>
</dbReference>
<gene>
    <name evidence="3" type="ordered locus">TK0575</name>
</gene>
<keyword evidence="2" id="KW-0812">Transmembrane</keyword>
<dbReference type="eggNOG" id="arCOG07843">
    <property type="taxonomic scope" value="Archaea"/>
</dbReference>
<dbReference type="STRING" id="69014.TK0575"/>
<dbReference type="EnsemblBacteria" id="BAD84764">
    <property type="protein sequence ID" value="BAD84764"/>
    <property type="gene ID" value="TK0575"/>
</dbReference>
<feature type="transmembrane region" description="Helical" evidence="2">
    <location>
        <begin position="151"/>
        <end position="174"/>
    </location>
</feature>
<keyword evidence="4" id="KW-1185">Reference proteome</keyword>
<feature type="region of interest" description="Disordered" evidence="1">
    <location>
        <begin position="1"/>
        <end position="25"/>
    </location>
</feature>
<evidence type="ECO:0000256" key="2">
    <source>
        <dbReference type="SAM" id="Phobius"/>
    </source>
</evidence>